<gene>
    <name evidence="1" type="ORF">Sv326_1109</name>
</gene>
<name>A0A7D6BVG8_FERL1</name>
<dbReference type="Proteomes" id="UP000510821">
    <property type="component" value="Chromosome"/>
</dbReference>
<reference evidence="2" key="1">
    <citation type="submission" date="2020-07" db="EMBL/GenBank/DDBJ databases">
        <title>Metabolic diversity and evolutionary history of the archaeal phylum ###Micrarchaeota### uncovered from a freshwater lake metagenome.</title>
        <authorList>
            <person name="Kadnikov V.V."/>
            <person name="Savvichev A.S."/>
            <person name="Mardanov A.V."/>
            <person name="Beletsky A.V."/>
            <person name="Chupakov A.V."/>
            <person name="Kokryatskaya N.M."/>
            <person name="Pimenov N.V."/>
            <person name="Ravin N.V."/>
        </authorList>
    </citation>
    <scope>NUCLEOTIDE SEQUENCE [LARGE SCALE GENOMIC DNA]</scope>
</reference>
<dbReference type="AlphaFoldDB" id="A0A7D6BVG8"/>
<sequence>MEKELQPNKPMKDALASYGPKTEHALASRLGEKRLELHGAAAKIINADNKDLTIFYPASGPDVANVLPSTHATKIILADKDQHTSNIIKEIKDIGGSIQKVSYSGNKSEIDFEWEGKSRKVIFYHLEIDKNSIDKLMGEVGHYDVYFEKKSQDLGSPEILEKFMGNLKNGGHAVLDYDADNHIGLEKEPLDKKYDGEDYWYGHHRMKIYRKQRNVRGMGLRLNLNRTLSDAEYTRNGGYIGIDEKAYEPTFKVYRQQLMELKNVFDAIQAESKEELQEKVSIKAEIIERLYKAKGDMSMVLDSPENLQKQLKHLIQMRAISAESHEIFAERIREAYNSPDRPTEQQLEKFIEDGRKIFREVFIDWVV</sequence>
<dbReference type="EMBL" id="CP058998">
    <property type="protein sequence ID" value="QLJ53284.1"/>
    <property type="molecule type" value="Genomic_DNA"/>
</dbReference>
<proteinExistence type="predicted"/>
<dbReference type="KEGG" id="flt:Sv326_1109"/>
<evidence type="ECO:0000313" key="1">
    <source>
        <dbReference type="EMBL" id="QLJ53284.1"/>
    </source>
</evidence>
<accession>A0A7D6BVG8</accession>
<organism evidence="1 2">
    <name type="scientific">Fermentimicrarchaeum limneticum</name>
    <dbReference type="NCBI Taxonomy" id="2795018"/>
    <lineage>
        <taxon>Archaea</taxon>
        <taxon>Candidatus Micrarchaeota</taxon>
        <taxon>Candidatus Fermentimicrarchaeales</taxon>
        <taxon>Candidatus Fermentimicrarchaeaceae</taxon>
        <taxon>Candidatus Fermentimicrarchaeum</taxon>
    </lineage>
</organism>
<evidence type="ECO:0000313" key="2">
    <source>
        <dbReference type="Proteomes" id="UP000510821"/>
    </source>
</evidence>
<protein>
    <submittedName>
        <fullName evidence="1">Uncharacterized protein</fullName>
    </submittedName>
</protein>